<name>A0A6I3KTN2_9NOCA</name>
<reference evidence="1 2" key="1">
    <citation type="submission" date="2019-11" db="EMBL/GenBank/DDBJ databases">
        <title>Nocardia sp. nov. CT2-14 isolated from soil.</title>
        <authorList>
            <person name="Kanchanasin P."/>
            <person name="Tanasupawat S."/>
            <person name="Yuki M."/>
            <person name="Kudo T."/>
        </authorList>
    </citation>
    <scope>NUCLEOTIDE SEQUENCE [LARGE SCALE GENOMIC DNA]</scope>
    <source>
        <strain evidence="1 2">CT2-14</strain>
    </source>
</reference>
<evidence type="ECO:0000313" key="1">
    <source>
        <dbReference type="EMBL" id="MTE14153.1"/>
    </source>
</evidence>
<evidence type="ECO:0000313" key="2">
    <source>
        <dbReference type="Proteomes" id="UP000432464"/>
    </source>
</evidence>
<dbReference type="Proteomes" id="UP000432464">
    <property type="component" value="Unassembled WGS sequence"/>
</dbReference>
<keyword evidence="2" id="KW-1185">Reference proteome</keyword>
<dbReference type="EMBL" id="WMBB01000006">
    <property type="protein sequence ID" value="MTE14153.1"/>
    <property type="molecule type" value="Genomic_DNA"/>
</dbReference>
<comment type="caution">
    <text evidence="1">The sequence shown here is derived from an EMBL/GenBank/DDBJ whole genome shotgun (WGS) entry which is preliminary data.</text>
</comment>
<proteinExistence type="predicted"/>
<evidence type="ECO:0008006" key="3">
    <source>
        <dbReference type="Google" id="ProtNLM"/>
    </source>
</evidence>
<organism evidence="1 2">
    <name type="scientific">Nocardia aurantiaca</name>
    <dbReference type="NCBI Taxonomy" id="2675850"/>
    <lineage>
        <taxon>Bacteria</taxon>
        <taxon>Bacillati</taxon>
        <taxon>Actinomycetota</taxon>
        <taxon>Actinomycetes</taxon>
        <taxon>Mycobacteriales</taxon>
        <taxon>Nocardiaceae</taxon>
        <taxon>Nocardia</taxon>
    </lineage>
</organism>
<accession>A0A6I3KTN2</accession>
<gene>
    <name evidence="1" type="ORF">GLP40_15445</name>
</gene>
<dbReference type="RefSeq" id="WP_154788550.1">
    <property type="nucleotide sequence ID" value="NZ_WMBB01000006.1"/>
</dbReference>
<sequence length="327" mass="36524">MRIALLPARLSNRPVREHFETTIRAKVRFDDHLDLLDTETLSILLRIFPDGAARMWAVTPGVNTGKWAKLDPGDPVAFCGDNKLHALSHIAARFQNEALAERLWGRDAGGRSWANMFALAELRTVDVPVQEVRRAIGWRGDGAIPGFTVIEGAPAENLADLVNLETDLGYSEGLVSKRAPSSVTVPEGATDGIRETTFRREQRALKHRLRQLSAGRCALCGRAFPDQLLIAAHIKRRGQCTEDERKDLENIGMLACAVGCDSLFEHGYIGVDYGGKLLVSNATQRSGDIRRHVDDHLRGRVSPWWTSAREPYFAWHRTRIFQELAEE</sequence>
<dbReference type="AlphaFoldDB" id="A0A6I3KTN2"/>
<protein>
    <recommendedName>
        <fullName evidence="3">HNH endonuclease</fullName>
    </recommendedName>
</protein>